<dbReference type="Proteomes" id="UP000472272">
    <property type="component" value="Chromosome 6"/>
</dbReference>
<dbReference type="Pfam" id="PF05005">
    <property type="entry name" value="Ocnus"/>
    <property type="match status" value="1"/>
</dbReference>
<comment type="similarity">
    <text evidence="1">Belongs to the janus family.</text>
</comment>
<evidence type="ECO:0000313" key="6">
    <source>
        <dbReference type="Proteomes" id="UP000472272"/>
    </source>
</evidence>
<name>A0A670IAQ8_PODMU</name>
<organism evidence="5 6">
    <name type="scientific">Podarcis muralis</name>
    <name type="common">Wall lizard</name>
    <name type="synonym">Lacerta muralis</name>
    <dbReference type="NCBI Taxonomy" id="64176"/>
    <lineage>
        <taxon>Eukaryota</taxon>
        <taxon>Metazoa</taxon>
        <taxon>Chordata</taxon>
        <taxon>Craniata</taxon>
        <taxon>Vertebrata</taxon>
        <taxon>Euteleostomi</taxon>
        <taxon>Lepidosauria</taxon>
        <taxon>Squamata</taxon>
        <taxon>Bifurcata</taxon>
        <taxon>Unidentata</taxon>
        <taxon>Episquamata</taxon>
        <taxon>Laterata</taxon>
        <taxon>Lacertibaenia</taxon>
        <taxon>Lacertidae</taxon>
        <taxon>Podarcis</taxon>
    </lineage>
</organism>
<evidence type="ECO:0000256" key="4">
    <source>
        <dbReference type="SAM" id="MobiDB-lite"/>
    </source>
</evidence>
<feature type="compositionally biased region" description="Gly residues" evidence="4">
    <location>
        <begin position="38"/>
        <end position="50"/>
    </location>
</feature>
<dbReference type="RefSeq" id="XP_028588299.1">
    <property type="nucleotide sequence ID" value="XM_028732466.1"/>
</dbReference>
<sequence>MASSSPPKSGCFAGELAEVEIDSDGCFKYILVRVQRGGSGQGGGQSGGQQGCSPGRIGSPSRGGGSPSRGGECRDIVRGTASAELHNHIYEKICSEMEKMGCMCKCLGGGKIEHNSRDKKIHVSGVSPAYGKADHSMTVAILKKTFKDYDISCSDD</sequence>
<dbReference type="OrthoDB" id="10249612at2759"/>
<dbReference type="GO" id="GO:0101006">
    <property type="term" value="F:protein histidine phosphatase activity"/>
    <property type="evidence" value="ECO:0007669"/>
    <property type="project" value="TreeGrafter"/>
</dbReference>
<dbReference type="Gene3D" id="3.50.20.20">
    <property type="entry name" value="Janus/Ocnus"/>
    <property type="match status" value="1"/>
</dbReference>
<dbReference type="GeneTree" id="ENSGT00390000002738"/>
<accession>A0A670IAQ8</accession>
<evidence type="ECO:0000256" key="3">
    <source>
        <dbReference type="PIRSR" id="PIRSR607702-2"/>
    </source>
</evidence>
<reference evidence="5" key="3">
    <citation type="submission" date="2025-09" db="UniProtKB">
        <authorList>
            <consortium name="Ensembl"/>
        </authorList>
    </citation>
    <scope>IDENTIFICATION</scope>
</reference>
<protein>
    <submittedName>
        <fullName evidence="5">14 kDa phosphohistidine phosphatase-like</fullName>
    </submittedName>
</protein>
<dbReference type="GO" id="GO:0005829">
    <property type="term" value="C:cytosol"/>
    <property type="evidence" value="ECO:0007669"/>
    <property type="project" value="TreeGrafter"/>
</dbReference>
<feature type="active site" description="Proton acceptor" evidence="2">
    <location>
        <position position="86"/>
    </location>
</feature>
<feature type="binding site" evidence="3">
    <location>
        <position position="28"/>
    </location>
    <ligand>
        <name>substrate</name>
    </ligand>
</feature>
<evidence type="ECO:0000256" key="2">
    <source>
        <dbReference type="PIRSR" id="PIRSR607702-1"/>
    </source>
</evidence>
<dbReference type="InterPro" id="IPR038596">
    <property type="entry name" value="Janus_sf"/>
</dbReference>
<evidence type="ECO:0000313" key="5">
    <source>
        <dbReference type="Ensembl" id="ENSPMRP00000008769.1"/>
    </source>
</evidence>
<dbReference type="AlphaFoldDB" id="A0A670IAQ8"/>
<dbReference type="Ensembl" id="ENSPMRT00000009369.1">
    <property type="protein sequence ID" value="ENSPMRP00000008769.1"/>
    <property type="gene ID" value="ENSPMRG00000005910.1"/>
</dbReference>
<evidence type="ECO:0000256" key="1">
    <source>
        <dbReference type="ARBA" id="ARBA00010971"/>
    </source>
</evidence>
<keyword evidence="6" id="KW-1185">Reference proteome</keyword>
<reference evidence="5 6" key="1">
    <citation type="journal article" date="2019" name="Proc. Natl. Acad. Sci. U.S.A.">
        <title>Regulatory changes in pterin and carotenoid genes underlie balanced color polymorphisms in the wall lizard.</title>
        <authorList>
            <person name="Andrade P."/>
            <person name="Pinho C."/>
            <person name="Perez I de Lanuza G."/>
            <person name="Afonso S."/>
            <person name="Brejcha J."/>
            <person name="Rubin C.J."/>
            <person name="Wallerman O."/>
            <person name="Pereira P."/>
            <person name="Sabatino S.J."/>
            <person name="Bellati A."/>
            <person name="Pellitteri-Rosa D."/>
            <person name="Bosakova Z."/>
            <person name="Bunikis I."/>
            <person name="Carretero M.A."/>
            <person name="Feiner N."/>
            <person name="Marsik P."/>
            <person name="Pauperio F."/>
            <person name="Salvi D."/>
            <person name="Soler L."/>
            <person name="While G.M."/>
            <person name="Uller T."/>
            <person name="Font E."/>
            <person name="Andersson L."/>
            <person name="Carneiro M."/>
        </authorList>
    </citation>
    <scope>NUCLEOTIDE SEQUENCE</scope>
</reference>
<dbReference type="GeneID" id="114598606"/>
<feature type="compositionally biased region" description="Low complexity" evidence="4">
    <location>
        <begin position="51"/>
        <end position="60"/>
    </location>
</feature>
<feature type="region of interest" description="Disordered" evidence="4">
    <location>
        <begin position="38"/>
        <end position="73"/>
    </location>
</feature>
<dbReference type="OMA" id="KFVVRGY"/>
<dbReference type="PANTHER" id="PTHR12258:SF11">
    <property type="entry name" value="14 KDA PHOSPHOHISTIDINE PHOSPHATASE"/>
    <property type="match status" value="1"/>
</dbReference>
<dbReference type="SUPFAM" id="SSF143724">
    <property type="entry name" value="PHP14-like"/>
    <property type="match status" value="1"/>
</dbReference>
<proteinExistence type="inferred from homology"/>
<dbReference type="InterPro" id="IPR007702">
    <property type="entry name" value="Janus"/>
</dbReference>
<reference evidence="5" key="2">
    <citation type="submission" date="2025-08" db="UniProtKB">
        <authorList>
            <consortium name="Ensembl"/>
        </authorList>
    </citation>
    <scope>IDENTIFICATION</scope>
</reference>
<dbReference type="KEGG" id="pmua:114598606"/>
<gene>
    <name evidence="5" type="primary">LOC114598606</name>
</gene>
<dbReference type="PANTHER" id="PTHR12258">
    <property type="entry name" value="JANUS-A/JANUS-B"/>
    <property type="match status" value="1"/>
</dbReference>